<dbReference type="GO" id="GO:0000272">
    <property type="term" value="P:polysaccharide catabolic process"/>
    <property type="evidence" value="ECO:0007669"/>
    <property type="project" value="UniProtKB-KW"/>
</dbReference>
<feature type="non-terminal residue" evidence="9">
    <location>
        <position position="248"/>
    </location>
</feature>
<evidence type="ECO:0000256" key="2">
    <source>
        <dbReference type="ARBA" id="ARBA00006188"/>
    </source>
</evidence>
<evidence type="ECO:0000259" key="8">
    <source>
        <dbReference type="Pfam" id="PF00723"/>
    </source>
</evidence>
<feature type="non-terminal residue" evidence="9">
    <location>
        <position position="1"/>
    </location>
</feature>
<evidence type="ECO:0000256" key="3">
    <source>
        <dbReference type="ARBA" id="ARBA00012593"/>
    </source>
</evidence>
<comment type="catalytic activity">
    <reaction evidence="1">
        <text>Hydrolysis of terminal (1-&gt;4)-linked alpha-D-glucose residues successively from non-reducing ends of the chains with release of beta-D-glucose.</text>
        <dbReference type="EC" id="3.2.1.3"/>
    </reaction>
</comment>
<dbReference type="InterPro" id="IPR011613">
    <property type="entry name" value="GH15-like"/>
</dbReference>
<dbReference type="OrthoDB" id="6123450at2759"/>
<keyword evidence="6 9" id="KW-0326">Glycosidase</keyword>
<dbReference type="InterPro" id="IPR000165">
    <property type="entry name" value="Glucoamylase"/>
</dbReference>
<evidence type="ECO:0000313" key="10">
    <source>
        <dbReference type="Proteomes" id="UP000269721"/>
    </source>
</evidence>
<dbReference type="InterPro" id="IPR008928">
    <property type="entry name" value="6-hairpin_glycosidase_sf"/>
</dbReference>
<evidence type="ECO:0000256" key="5">
    <source>
        <dbReference type="ARBA" id="ARBA00023277"/>
    </source>
</evidence>
<proteinExistence type="inferred from homology"/>
<dbReference type="InterPro" id="IPR012341">
    <property type="entry name" value="6hp_glycosidase-like_sf"/>
</dbReference>
<accession>A0A4P9W1I1</accession>
<evidence type="ECO:0000256" key="6">
    <source>
        <dbReference type="ARBA" id="ARBA00023295"/>
    </source>
</evidence>
<dbReference type="PANTHER" id="PTHR31616:SF9">
    <property type="entry name" value="GLUCOAMYLASE, INTRACELLULAR SPORULATION-SPECIFIC"/>
    <property type="match status" value="1"/>
</dbReference>
<dbReference type="Pfam" id="PF00723">
    <property type="entry name" value="Glyco_hydro_15"/>
    <property type="match status" value="1"/>
</dbReference>
<dbReference type="SUPFAM" id="SSF48208">
    <property type="entry name" value="Six-hairpin glycosidases"/>
    <property type="match status" value="1"/>
</dbReference>
<dbReference type="Proteomes" id="UP000269721">
    <property type="component" value="Unassembled WGS sequence"/>
</dbReference>
<comment type="similarity">
    <text evidence="2">Belongs to the glycosyl hydrolase 15 family.</text>
</comment>
<dbReference type="Gene3D" id="1.50.10.10">
    <property type="match status" value="1"/>
</dbReference>
<evidence type="ECO:0000313" key="9">
    <source>
        <dbReference type="EMBL" id="RKO85013.1"/>
    </source>
</evidence>
<keyword evidence="4" id="KW-0378">Hydrolase</keyword>
<dbReference type="PRINTS" id="PR00736">
    <property type="entry name" value="GLHYDRLASE15"/>
</dbReference>
<dbReference type="GO" id="GO:0004339">
    <property type="term" value="F:glucan 1,4-alpha-glucosidase activity"/>
    <property type="evidence" value="ECO:0007669"/>
    <property type="project" value="UniProtKB-EC"/>
</dbReference>
<protein>
    <recommendedName>
        <fullName evidence="3">glucan 1,4-alpha-glucosidase</fullName>
        <ecNumber evidence="3">3.2.1.3</ecNumber>
    </recommendedName>
</protein>
<keyword evidence="10" id="KW-1185">Reference proteome</keyword>
<sequence length="248" mass="26752">VFFYTQMAQHRGLIDGAAFLTRVTRDTATASQYTAVASTLESSLANFWAANVSQIVEVFNIPDRSGRDIATILGVLHSLDRSGKGVYTAAQDKVLQTAFRLALGFKAPAIGRYLEDIYNGNDGTNSEGAGPWLLAINAMAELYYRAAFELLSVGSAPVTSINQPFYAYLGVKAPAGTTLEAESAELANLVQQLVAEGDAYLDTLRFFLGSNQDMTEQFNPVTGVHQGARNLTWSYASFVTVARARSAV</sequence>
<evidence type="ECO:0000256" key="1">
    <source>
        <dbReference type="ARBA" id="ARBA00001863"/>
    </source>
</evidence>
<dbReference type="PANTHER" id="PTHR31616">
    <property type="entry name" value="TREHALASE"/>
    <property type="match status" value="1"/>
</dbReference>
<keyword evidence="5" id="KW-0119">Carbohydrate metabolism</keyword>
<feature type="domain" description="GH15-like" evidence="8">
    <location>
        <begin position="3"/>
        <end position="242"/>
    </location>
</feature>
<reference evidence="10" key="1">
    <citation type="journal article" date="2018" name="Nat. Microbiol.">
        <title>Leveraging single-cell genomics to expand the fungal tree of life.</title>
        <authorList>
            <person name="Ahrendt S.R."/>
            <person name="Quandt C.A."/>
            <person name="Ciobanu D."/>
            <person name="Clum A."/>
            <person name="Salamov A."/>
            <person name="Andreopoulos B."/>
            <person name="Cheng J.F."/>
            <person name="Woyke T."/>
            <person name="Pelin A."/>
            <person name="Henrissat B."/>
            <person name="Reynolds N.K."/>
            <person name="Benny G.L."/>
            <person name="Smith M.E."/>
            <person name="James T.Y."/>
            <person name="Grigoriev I.V."/>
        </authorList>
    </citation>
    <scope>NUCLEOTIDE SEQUENCE [LARGE SCALE GENOMIC DNA]</scope>
</reference>
<dbReference type="EMBL" id="KZ999500">
    <property type="protein sequence ID" value="RKO85013.1"/>
    <property type="molecule type" value="Genomic_DNA"/>
</dbReference>
<gene>
    <name evidence="9" type="ORF">BDK51DRAFT_7452</name>
</gene>
<name>A0A4P9W1I1_9FUNG</name>
<dbReference type="GO" id="GO:0000324">
    <property type="term" value="C:fungal-type vacuole"/>
    <property type="evidence" value="ECO:0007669"/>
    <property type="project" value="TreeGrafter"/>
</dbReference>
<evidence type="ECO:0000256" key="7">
    <source>
        <dbReference type="ARBA" id="ARBA00023326"/>
    </source>
</evidence>
<organism evidence="9 10">
    <name type="scientific">Blyttiomyces helicus</name>
    <dbReference type="NCBI Taxonomy" id="388810"/>
    <lineage>
        <taxon>Eukaryota</taxon>
        <taxon>Fungi</taxon>
        <taxon>Fungi incertae sedis</taxon>
        <taxon>Chytridiomycota</taxon>
        <taxon>Chytridiomycota incertae sedis</taxon>
        <taxon>Chytridiomycetes</taxon>
        <taxon>Chytridiomycetes incertae sedis</taxon>
        <taxon>Blyttiomyces</taxon>
    </lineage>
</organism>
<dbReference type="EC" id="3.2.1.3" evidence="3"/>
<keyword evidence="7" id="KW-0624">Polysaccharide degradation</keyword>
<evidence type="ECO:0000256" key="4">
    <source>
        <dbReference type="ARBA" id="ARBA00022801"/>
    </source>
</evidence>
<dbReference type="AlphaFoldDB" id="A0A4P9W1I1"/>